<accession>A0A2W5Q5J2</accession>
<sequence length="369" mass="37324">MIRHRPVLAPTLGLALAFSMVSGLVRGEETLPSPGATPPPSAVADKPASTQPASLAPASQEPASQEAAETPNSLVWMRTGSLAGVYFPVGVALCRLPNQHRPETGLRCAAVPSEGSVANIEALRSGAADLALAQSDTGAEAVAGTGAFADTGAFGDLRSIMSLYPEPVTIVARADAGIAALADLQGKRVALGQSGSGQRALAETLVAALGWTDASFAETPDLPTEDLSGALCGGQIDAFVVAIGHPALVVQETTRGCDAKLVPVAGPEVDRLVADTPALRATSIRGGLYRGNPAPTPTFGPAATLFTRAGAPDAEITAIVSGVFDDFDTLTGLNPALGELDRAASATEGLVAPLHPAAESYFRAAGLRP</sequence>
<organism evidence="2 3">
    <name type="scientific">Rhodovulum sulfidophilum</name>
    <name type="common">Rhodobacter sulfidophilus</name>
    <dbReference type="NCBI Taxonomy" id="35806"/>
    <lineage>
        <taxon>Bacteria</taxon>
        <taxon>Pseudomonadati</taxon>
        <taxon>Pseudomonadota</taxon>
        <taxon>Alphaproteobacteria</taxon>
        <taxon>Rhodobacterales</taxon>
        <taxon>Paracoccaceae</taxon>
        <taxon>Rhodovulum</taxon>
    </lineage>
</organism>
<dbReference type="EMBL" id="QFPW01000001">
    <property type="protein sequence ID" value="PZQ52647.1"/>
    <property type="molecule type" value="Genomic_DNA"/>
</dbReference>
<dbReference type="Gene3D" id="3.40.190.10">
    <property type="entry name" value="Periplasmic binding protein-like II"/>
    <property type="match status" value="2"/>
</dbReference>
<reference evidence="2 3" key="1">
    <citation type="submission" date="2017-08" db="EMBL/GenBank/DDBJ databases">
        <title>Infants hospitalized years apart are colonized by the same room-sourced microbial strains.</title>
        <authorList>
            <person name="Brooks B."/>
            <person name="Olm M.R."/>
            <person name="Firek B.A."/>
            <person name="Baker R."/>
            <person name="Thomas B.C."/>
            <person name="Morowitz M.J."/>
            <person name="Banfield J.F."/>
        </authorList>
    </citation>
    <scope>NUCLEOTIDE SEQUENCE [LARGE SCALE GENOMIC DNA]</scope>
    <source>
        <strain evidence="2">S2_005_002_R2_34</strain>
    </source>
</reference>
<feature type="compositionally biased region" description="Low complexity" evidence="1">
    <location>
        <begin position="56"/>
        <end position="69"/>
    </location>
</feature>
<dbReference type="InterPro" id="IPR011852">
    <property type="entry name" value="TRAP_TAXI"/>
</dbReference>
<gene>
    <name evidence="2" type="ORF">DI556_03105</name>
</gene>
<feature type="region of interest" description="Disordered" evidence="1">
    <location>
        <begin position="29"/>
        <end position="70"/>
    </location>
</feature>
<evidence type="ECO:0000313" key="2">
    <source>
        <dbReference type="EMBL" id="PZQ52647.1"/>
    </source>
</evidence>
<dbReference type="PANTHER" id="PTHR42941:SF1">
    <property type="entry name" value="SLL1037 PROTEIN"/>
    <property type="match status" value="1"/>
</dbReference>
<dbReference type="PANTHER" id="PTHR42941">
    <property type="entry name" value="SLL1037 PROTEIN"/>
    <property type="match status" value="1"/>
</dbReference>
<evidence type="ECO:0000313" key="3">
    <source>
        <dbReference type="Proteomes" id="UP000249185"/>
    </source>
</evidence>
<dbReference type="AlphaFoldDB" id="A0A2W5Q5J2"/>
<evidence type="ECO:0000256" key="1">
    <source>
        <dbReference type="SAM" id="MobiDB-lite"/>
    </source>
</evidence>
<protein>
    <submittedName>
        <fullName evidence="2">C4-dicarboxylate ABC transporter substrate-binding protein</fullName>
    </submittedName>
</protein>
<dbReference type="Proteomes" id="UP000249185">
    <property type="component" value="Unassembled WGS sequence"/>
</dbReference>
<dbReference type="NCBIfam" id="TIGR02122">
    <property type="entry name" value="TRAP_TAXI"/>
    <property type="match status" value="1"/>
</dbReference>
<dbReference type="SUPFAM" id="SSF53850">
    <property type="entry name" value="Periplasmic binding protein-like II"/>
    <property type="match status" value="1"/>
</dbReference>
<comment type="caution">
    <text evidence="2">The sequence shown here is derived from an EMBL/GenBank/DDBJ whole genome shotgun (WGS) entry which is preliminary data.</text>
</comment>
<dbReference type="CDD" id="cd13568">
    <property type="entry name" value="PBP2_TAXI_TRAP_like_3"/>
    <property type="match status" value="1"/>
</dbReference>
<name>A0A2W5Q5J2_RHOSU</name>
<proteinExistence type="predicted"/>
<dbReference type="Pfam" id="PF16868">
    <property type="entry name" value="NMT1_3"/>
    <property type="match status" value="1"/>
</dbReference>